<gene>
    <name evidence="1" type="ORF">HNQ80_000133</name>
</gene>
<name>A0A841KJM1_9FIRM</name>
<accession>A0A841KJM1</accession>
<dbReference type="GO" id="GO:0006355">
    <property type="term" value="P:regulation of DNA-templated transcription"/>
    <property type="evidence" value="ECO:0007669"/>
    <property type="project" value="InterPro"/>
</dbReference>
<dbReference type="InterPro" id="IPR013321">
    <property type="entry name" value="Arc_rbn_hlx_hlx"/>
</dbReference>
<dbReference type="SUPFAM" id="SSF47598">
    <property type="entry name" value="Ribbon-helix-helix"/>
    <property type="match status" value="1"/>
</dbReference>
<sequence length="57" mass="6680">MARKTFTTTIDENVQKDFKMSCVKNEVKMNDVLEAFMKAYSNGEFKVEIELKIKKTK</sequence>
<evidence type="ECO:0000313" key="2">
    <source>
        <dbReference type="Proteomes" id="UP000579281"/>
    </source>
</evidence>
<evidence type="ECO:0000313" key="1">
    <source>
        <dbReference type="EMBL" id="MBB6214064.1"/>
    </source>
</evidence>
<organism evidence="1 2">
    <name type="scientific">Anaerosolibacter carboniphilus</name>
    <dbReference type="NCBI Taxonomy" id="1417629"/>
    <lineage>
        <taxon>Bacteria</taxon>
        <taxon>Bacillati</taxon>
        <taxon>Bacillota</taxon>
        <taxon>Clostridia</taxon>
        <taxon>Peptostreptococcales</taxon>
        <taxon>Thermotaleaceae</taxon>
        <taxon>Anaerosolibacter</taxon>
    </lineage>
</organism>
<dbReference type="Proteomes" id="UP000579281">
    <property type="component" value="Unassembled WGS sequence"/>
</dbReference>
<dbReference type="RefSeq" id="WP_184307144.1">
    <property type="nucleotide sequence ID" value="NZ_JACHEN010000001.1"/>
</dbReference>
<dbReference type="EMBL" id="JACHEN010000001">
    <property type="protein sequence ID" value="MBB6214064.1"/>
    <property type="molecule type" value="Genomic_DNA"/>
</dbReference>
<comment type="caution">
    <text evidence="1">The sequence shown here is derived from an EMBL/GenBank/DDBJ whole genome shotgun (WGS) entry which is preliminary data.</text>
</comment>
<protein>
    <submittedName>
        <fullName evidence="1">Uncharacterized protein</fullName>
    </submittedName>
</protein>
<dbReference type="InterPro" id="IPR010985">
    <property type="entry name" value="Ribbon_hlx_hlx"/>
</dbReference>
<proteinExistence type="predicted"/>
<reference evidence="1 2" key="1">
    <citation type="submission" date="2020-08" db="EMBL/GenBank/DDBJ databases">
        <title>Genomic Encyclopedia of Type Strains, Phase IV (KMG-IV): sequencing the most valuable type-strain genomes for metagenomic binning, comparative biology and taxonomic classification.</title>
        <authorList>
            <person name="Goeker M."/>
        </authorList>
    </citation>
    <scope>NUCLEOTIDE SEQUENCE [LARGE SCALE GENOMIC DNA]</scope>
    <source>
        <strain evidence="1 2">DSM 103526</strain>
    </source>
</reference>
<dbReference type="Gene3D" id="1.10.1220.10">
    <property type="entry name" value="Met repressor-like"/>
    <property type="match status" value="1"/>
</dbReference>
<dbReference type="AlphaFoldDB" id="A0A841KJM1"/>
<keyword evidence="2" id="KW-1185">Reference proteome</keyword>